<name>A0A2S7YMF9_BEABA</name>
<dbReference type="OrthoDB" id="10437336at2759"/>
<gene>
    <name evidence="1" type="ORF">BB8028_0007g02310</name>
</gene>
<protein>
    <submittedName>
        <fullName evidence="1">Uncharacterized protein</fullName>
    </submittedName>
</protein>
<comment type="caution">
    <text evidence="1">The sequence shown here is derived from an EMBL/GenBank/DDBJ whole genome shotgun (WGS) entry which is preliminary data.</text>
</comment>
<evidence type="ECO:0000313" key="2">
    <source>
        <dbReference type="Proteomes" id="UP000237441"/>
    </source>
</evidence>
<organism evidence="1 2">
    <name type="scientific">Beauveria bassiana</name>
    <name type="common">White muscardine disease fungus</name>
    <name type="synonym">Tritirachium shiotae</name>
    <dbReference type="NCBI Taxonomy" id="176275"/>
    <lineage>
        <taxon>Eukaryota</taxon>
        <taxon>Fungi</taxon>
        <taxon>Dikarya</taxon>
        <taxon>Ascomycota</taxon>
        <taxon>Pezizomycotina</taxon>
        <taxon>Sordariomycetes</taxon>
        <taxon>Hypocreomycetidae</taxon>
        <taxon>Hypocreales</taxon>
        <taxon>Cordycipitaceae</taxon>
        <taxon>Beauveria</taxon>
    </lineage>
</organism>
<sequence length="265" mass="28876">MDLQPCTLFVLTDMLQTKPATRLGRRLTPWTGELYSSDSESLFISNPEACPDDNDSLQGSPEFCFAFFAVDEDADEESDPEPFYRLSDEVPLGLAAAPPIRPYSYFDFDITDEDSDAESIDVIEEEHLAAAASAAVHEAESEGGPGAAQGDNVAPSSAWCQELKMMRKELEANTTIIMDRLDHLCTANAVAPKQVTAVATIPATGKDTGTQTYRQERLVASVWAEEVLVRGQQVVIEDGGAWKYAAVVLFLIATLWTAFQVTLDG</sequence>
<accession>A0A2S7YMF9</accession>
<evidence type="ECO:0000313" key="1">
    <source>
        <dbReference type="EMBL" id="PQK17032.1"/>
    </source>
</evidence>
<dbReference type="EMBL" id="JRHA01000007">
    <property type="protein sequence ID" value="PQK17032.1"/>
    <property type="molecule type" value="Genomic_DNA"/>
</dbReference>
<dbReference type="Proteomes" id="UP000237441">
    <property type="component" value="Unassembled WGS sequence"/>
</dbReference>
<proteinExistence type="predicted"/>
<dbReference type="AlphaFoldDB" id="A0A2S7YMF9"/>
<reference evidence="1 2" key="1">
    <citation type="submission" date="2016-07" db="EMBL/GenBank/DDBJ databases">
        <title>Comparative genomics of the entomopathogenic fungus Beauveria bassiana.</title>
        <authorList>
            <person name="Valero Jimenez C.A."/>
            <person name="Zwaan B.J."/>
            <person name="Van Kan J.A."/>
            <person name="Takken W."/>
            <person name="Debets A.J."/>
            <person name="Schoustra S.E."/>
            <person name="Koenraadt C.J."/>
        </authorList>
    </citation>
    <scope>NUCLEOTIDE SEQUENCE [LARGE SCALE GENOMIC DNA]</scope>
    <source>
        <strain evidence="1 2">ARSEF 8028</strain>
    </source>
</reference>